<evidence type="ECO:0000256" key="2">
    <source>
        <dbReference type="ARBA" id="ARBA00022552"/>
    </source>
</evidence>
<dbReference type="GO" id="GO:0071038">
    <property type="term" value="P:TRAMP-dependent tRNA surveillance pathway"/>
    <property type="evidence" value="ECO:0000318"/>
    <property type="project" value="GO_Central"/>
</dbReference>
<keyword evidence="7" id="KW-0539">Nucleus</keyword>
<dbReference type="SUPFAM" id="SSF53098">
    <property type="entry name" value="Ribonuclease H-like"/>
    <property type="match status" value="1"/>
</dbReference>
<comment type="similarity">
    <text evidence="8">Belongs to the exosome component 10/RRP6 family.</text>
</comment>
<dbReference type="Pfam" id="PF00570">
    <property type="entry name" value="HRDC"/>
    <property type="match status" value="1"/>
</dbReference>
<dbReference type="SMART" id="SM00341">
    <property type="entry name" value="HRDC"/>
    <property type="match status" value="1"/>
</dbReference>
<keyword evidence="6" id="KW-0269">Exonuclease</keyword>
<dbReference type="OrthoDB" id="2250022at2759"/>
<dbReference type="GO" id="GO:0005730">
    <property type="term" value="C:nucleolus"/>
    <property type="evidence" value="ECO:0000318"/>
    <property type="project" value="GO_Central"/>
</dbReference>
<accession>E9GKT7</accession>
<dbReference type="GO" id="GO:0003727">
    <property type="term" value="F:single-stranded RNA binding"/>
    <property type="evidence" value="ECO:0000318"/>
    <property type="project" value="GO_Central"/>
</dbReference>
<feature type="compositionally biased region" description="Low complexity" evidence="10">
    <location>
        <begin position="732"/>
        <end position="748"/>
    </location>
</feature>
<keyword evidence="4" id="KW-0378">Hydrolase</keyword>
<dbReference type="GO" id="GO:0071037">
    <property type="term" value="P:nuclear polyadenylation-dependent snRNA catabolic process"/>
    <property type="evidence" value="ECO:0000318"/>
    <property type="project" value="GO_Central"/>
</dbReference>
<evidence type="ECO:0000256" key="1">
    <source>
        <dbReference type="ARBA" id="ARBA00004123"/>
    </source>
</evidence>
<gene>
    <name evidence="12" type="ORF">DAPPUDRAFT_304334</name>
</gene>
<evidence type="ECO:0000256" key="9">
    <source>
        <dbReference type="ARBA" id="ARBA00070365"/>
    </source>
</evidence>
<evidence type="ECO:0000313" key="13">
    <source>
        <dbReference type="Proteomes" id="UP000000305"/>
    </source>
</evidence>
<sequence length="834" mass="94120">MSEKESEKNGNAQEVQQKLFQSAMKVTKYSNELPSSGSDWDYYQSYPAYASAMKEFGGRITNVMTKIYGHYGLTGKVGKLDLEEQMELVSDNNDILMERINLSLDEAAGLKKQAETVVVEMMAKTTNINGSWNRHSVSSPATSYKLLSAKNILRPQLKFKEKIKNSPGPFIPKIKDKPHSSKPLAILLELNDLGDEEFSHPYEFELERFTPDPKFFTVLDEVPPFPSVQEIPLVMIDTEQGLKSLLKDLLEETVIAVDLEAHSYRSFQGLTCLMQISTSSSDYIIDTLELWDQLQPLNEVFCNPKIVKIFHGADMDIQWLQRDFGIYVVNLFDTYHAAKLLGFAQLSLSFLLRHYCQVIADKQYQLADWRIRPLPEQMVNYAREDTHYLGYIYEKMKKDLKMKGTGDNLLTAVWQNSRLVCLKRYRIPPITAESHLELYRLSKKIFNERQLFALKELFAWRDRIAREEDESTGFVLPKHMLLQIADVLPKEMQGILACCSPIPSLVRQHLLHLHGIILKAREMPLATLQHHGQPLAIPKMMPTPLDQDTEDPLYCMHDLTHSQDIRDDLPTLLNPQTIESMASKSEEFGVRVTVKEFPQALIFAESAQPGIVTNVSTNFVSPYTRYIRVRALKSAEEAAEAQRVEKLRQHFMEEVAHSTPDAQREAEAMEEEAEAVAVVPAKKKKLPLKAQGLNKKKKKVGSTKRVTATPETSVIPSNSSSPPKKSADAVVPSASKSPNPTTSKSPNPGMKKKSLKQPASKEAGNATAANFEPFDYSQVDYHAFKRSALREDGDGRGRGRGRGRGGKNRRGGPGHNNNRIHRKGGQKSLTYSSK</sequence>
<dbReference type="PANTHER" id="PTHR12124:SF47">
    <property type="entry name" value="EXOSOME COMPONENT 10"/>
    <property type="match status" value="1"/>
</dbReference>
<evidence type="ECO:0000256" key="7">
    <source>
        <dbReference type="ARBA" id="ARBA00023242"/>
    </source>
</evidence>
<dbReference type="InterPro" id="IPR036397">
    <property type="entry name" value="RNaseH_sf"/>
</dbReference>
<comment type="subcellular location">
    <subcellularLocation>
        <location evidence="1">Nucleus</location>
    </subcellularLocation>
</comment>
<evidence type="ECO:0000259" key="11">
    <source>
        <dbReference type="PROSITE" id="PS50967"/>
    </source>
</evidence>
<evidence type="ECO:0000256" key="10">
    <source>
        <dbReference type="SAM" id="MobiDB-lite"/>
    </source>
</evidence>
<dbReference type="GO" id="GO:0071051">
    <property type="term" value="P:poly(A)-dependent snoRNA 3'-end processing"/>
    <property type="evidence" value="ECO:0000318"/>
    <property type="project" value="GO_Central"/>
</dbReference>
<keyword evidence="2" id="KW-0698">rRNA processing</keyword>
<feature type="compositionally biased region" description="Polar residues" evidence="10">
    <location>
        <begin position="704"/>
        <end position="715"/>
    </location>
</feature>
<dbReference type="GO" id="GO:0071044">
    <property type="term" value="P:histone mRNA catabolic process"/>
    <property type="evidence" value="ECO:0000318"/>
    <property type="project" value="GO_Central"/>
</dbReference>
<dbReference type="GO" id="GO:0000176">
    <property type="term" value="C:nuclear exosome (RNase complex)"/>
    <property type="evidence" value="ECO:0000318"/>
    <property type="project" value="GO_Central"/>
</dbReference>
<dbReference type="InterPro" id="IPR012588">
    <property type="entry name" value="Exosome-assoc_fac_Rrp6_N"/>
</dbReference>
<dbReference type="AlphaFoldDB" id="E9GKT7"/>
<feature type="domain" description="HRDC" evidence="11">
    <location>
        <begin position="447"/>
        <end position="527"/>
    </location>
</feature>
<organism evidence="12 13">
    <name type="scientific">Daphnia pulex</name>
    <name type="common">Water flea</name>
    <dbReference type="NCBI Taxonomy" id="6669"/>
    <lineage>
        <taxon>Eukaryota</taxon>
        <taxon>Metazoa</taxon>
        <taxon>Ecdysozoa</taxon>
        <taxon>Arthropoda</taxon>
        <taxon>Crustacea</taxon>
        <taxon>Branchiopoda</taxon>
        <taxon>Diplostraca</taxon>
        <taxon>Cladocera</taxon>
        <taxon>Anomopoda</taxon>
        <taxon>Daphniidae</taxon>
        <taxon>Daphnia</taxon>
    </lineage>
</organism>
<dbReference type="InterPro" id="IPR010997">
    <property type="entry name" value="HRDC-like_sf"/>
</dbReference>
<dbReference type="PROSITE" id="PS50967">
    <property type="entry name" value="HRDC"/>
    <property type="match status" value="1"/>
</dbReference>
<evidence type="ECO:0000256" key="8">
    <source>
        <dbReference type="ARBA" id="ARBA00043957"/>
    </source>
</evidence>
<dbReference type="InterPro" id="IPR045092">
    <property type="entry name" value="Rrp6-like"/>
</dbReference>
<dbReference type="InterPro" id="IPR049559">
    <property type="entry name" value="Rrp6p-like_exo"/>
</dbReference>
<dbReference type="OMA" id="NIMRPQM"/>
<dbReference type="Gene3D" id="1.10.150.80">
    <property type="entry name" value="HRDC domain"/>
    <property type="match status" value="1"/>
</dbReference>
<feature type="compositionally biased region" description="Basic and acidic residues" evidence="10">
    <location>
        <begin position="788"/>
        <end position="797"/>
    </location>
</feature>
<dbReference type="GO" id="GO:0071040">
    <property type="term" value="P:nuclear polyadenylation-dependent antisense transcript catabolic process"/>
    <property type="evidence" value="ECO:0000318"/>
    <property type="project" value="GO_Central"/>
</dbReference>
<dbReference type="Proteomes" id="UP000000305">
    <property type="component" value="Unassembled WGS sequence"/>
</dbReference>
<dbReference type="FunCoup" id="E9GKT7">
    <property type="interactions" value="2176"/>
</dbReference>
<dbReference type="eggNOG" id="KOG2206">
    <property type="taxonomic scope" value="Eukaryota"/>
</dbReference>
<dbReference type="SUPFAM" id="SSF47819">
    <property type="entry name" value="HRDC-like"/>
    <property type="match status" value="1"/>
</dbReference>
<dbReference type="SMART" id="SM00474">
    <property type="entry name" value="35EXOc"/>
    <property type="match status" value="1"/>
</dbReference>
<name>E9GKT7_DAPPU</name>
<proteinExistence type="inferred from homology"/>
<protein>
    <recommendedName>
        <fullName evidence="9">Exosome complex component 10 homolog</fullName>
    </recommendedName>
</protein>
<evidence type="ECO:0000256" key="6">
    <source>
        <dbReference type="ARBA" id="ARBA00022839"/>
    </source>
</evidence>
<dbReference type="GO" id="GO:0071035">
    <property type="term" value="P:nuclear polyadenylation-dependent rRNA catabolic process"/>
    <property type="evidence" value="ECO:0000318"/>
    <property type="project" value="GO_Central"/>
</dbReference>
<dbReference type="InterPro" id="IPR012337">
    <property type="entry name" value="RNaseH-like_sf"/>
</dbReference>
<dbReference type="STRING" id="6669.E9GKT7"/>
<dbReference type="Pfam" id="PF01612">
    <property type="entry name" value="DNA_pol_A_exo1"/>
    <property type="match status" value="1"/>
</dbReference>
<dbReference type="FunFam" id="1.10.150.80:FF:000001">
    <property type="entry name" value="Putative exosome component 10"/>
    <property type="match status" value="1"/>
</dbReference>
<dbReference type="KEGG" id="dpx:DAPPUDRAFT_304334"/>
<feature type="region of interest" description="Disordered" evidence="10">
    <location>
        <begin position="689"/>
        <end position="834"/>
    </location>
</feature>
<dbReference type="CDD" id="cd06147">
    <property type="entry name" value="Rrp6p_like_exo"/>
    <property type="match status" value="1"/>
</dbReference>
<keyword evidence="5" id="KW-0271">Exosome</keyword>
<dbReference type="GO" id="GO:0000175">
    <property type="term" value="F:3'-5'-RNA exonuclease activity"/>
    <property type="evidence" value="ECO:0000318"/>
    <property type="project" value="GO_Central"/>
</dbReference>
<keyword evidence="3" id="KW-0540">Nuclease</keyword>
<reference evidence="12 13" key="1">
    <citation type="journal article" date="2011" name="Science">
        <title>The ecoresponsive genome of Daphnia pulex.</title>
        <authorList>
            <person name="Colbourne J.K."/>
            <person name="Pfrender M.E."/>
            <person name="Gilbert D."/>
            <person name="Thomas W.K."/>
            <person name="Tucker A."/>
            <person name="Oakley T.H."/>
            <person name="Tokishita S."/>
            <person name="Aerts A."/>
            <person name="Arnold G.J."/>
            <person name="Basu M.K."/>
            <person name="Bauer D.J."/>
            <person name="Caceres C.E."/>
            <person name="Carmel L."/>
            <person name="Casola C."/>
            <person name="Choi J.H."/>
            <person name="Detter J.C."/>
            <person name="Dong Q."/>
            <person name="Dusheyko S."/>
            <person name="Eads B.D."/>
            <person name="Frohlich T."/>
            <person name="Geiler-Samerotte K.A."/>
            <person name="Gerlach D."/>
            <person name="Hatcher P."/>
            <person name="Jogdeo S."/>
            <person name="Krijgsveld J."/>
            <person name="Kriventseva E.V."/>
            <person name="Kultz D."/>
            <person name="Laforsch C."/>
            <person name="Lindquist E."/>
            <person name="Lopez J."/>
            <person name="Manak J.R."/>
            <person name="Muller J."/>
            <person name="Pangilinan J."/>
            <person name="Patwardhan R.P."/>
            <person name="Pitluck S."/>
            <person name="Pritham E.J."/>
            <person name="Rechtsteiner A."/>
            <person name="Rho M."/>
            <person name="Rogozin I.B."/>
            <person name="Sakarya O."/>
            <person name="Salamov A."/>
            <person name="Schaack S."/>
            <person name="Shapiro H."/>
            <person name="Shiga Y."/>
            <person name="Skalitzky C."/>
            <person name="Smith Z."/>
            <person name="Souvorov A."/>
            <person name="Sung W."/>
            <person name="Tang Z."/>
            <person name="Tsuchiya D."/>
            <person name="Tu H."/>
            <person name="Vos H."/>
            <person name="Wang M."/>
            <person name="Wolf Y.I."/>
            <person name="Yamagata H."/>
            <person name="Yamada T."/>
            <person name="Ye Y."/>
            <person name="Shaw J.R."/>
            <person name="Andrews J."/>
            <person name="Crease T.J."/>
            <person name="Tang H."/>
            <person name="Lucas S.M."/>
            <person name="Robertson H.M."/>
            <person name="Bork P."/>
            <person name="Koonin E.V."/>
            <person name="Zdobnov E.M."/>
            <person name="Grigoriev I.V."/>
            <person name="Lynch M."/>
            <person name="Boore J.L."/>
        </authorList>
    </citation>
    <scope>NUCLEOTIDE SEQUENCE [LARGE SCALE GENOMIC DNA]</scope>
</reference>
<keyword evidence="13" id="KW-1185">Reference proteome</keyword>
<dbReference type="HOGENOM" id="CLU_010129_1_0_1"/>
<dbReference type="GO" id="GO:0071036">
    <property type="term" value="P:nuclear polyadenylation-dependent snoRNA catabolic process"/>
    <property type="evidence" value="ECO:0000318"/>
    <property type="project" value="GO_Central"/>
</dbReference>
<dbReference type="PANTHER" id="PTHR12124">
    <property type="entry name" value="POLYMYOSITIS/SCLERODERMA AUTOANTIGEN-RELATED"/>
    <property type="match status" value="1"/>
</dbReference>
<dbReference type="Pfam" id="PF08066">
    <property type="entry name" value="PMC2NT"/>
    <property type="match status" value="1"/>
</dbReference>
<evidence type="ECO:0000256" key="3">
    <source>
        <dbReference type="ARBA" id="ARBA00022722"/>
    </source>
</evidence>
<dbReference type="GO" id="GO:0000467">
    <property type="term" value="P:exonucleolytic trimming to generate mature 3'-end of 5.8S rRNA from tricistronic rRNA transcript (SSU-rRNA, 5.8S rRNA, LSU-rRNA)"/>
    <property type="evidence" value="ECO:0000318"/>
    <property type="project" value="GO_Central"/>
</dbReference>
<evidence type="ECO:0000256" key="5">
    <source>
        <dbReference type="ARBA" id="ARBA00022835"/>
    </source>
</evidence>
<evidence type="ECO:0000313" key="12">
    <source>
        <dbReference type="EMBL" id="EFX79910.1"/>
    </source>
</evidence>
<dbReference type="GO" id="GO:0071039">
    <property type="term" value="P:nuclear polyadenylation-dependent CUT catabolic process"/>
    <property type="evidence" value="ECO:0000318"/>
    <property type="project" value="GO_Central"/>
</dbReference>
<dbReference type="FunFam" id="3.30.420.10:FF:000059">
    <property type="entry name" value="Exosome complex exonuclease Rrp6"/>
    <property type="match status" value="1"/>
</dbReference>
<dbReference type="GO" id="GO:0000166">
    <property type="term" value="F:nucleotide binding"/>
    <property type="evidence" value="ECO:0007669"/>
    <property type="project" value="InterPro"/>
</dbReference>
<dbReference type="EMBL" id="GL732550">
    <property type="protein sequence ID" value="EFX79910.1"/>
    <property type="molecule type" value="Genomic_DNA"/>
</dbReference>
<dbReference type="InterPro" id="IPR002121">
    <property type="entry name" value="HRDC_dom"/>
</dbReference>
<evidence type="ECO:0000256" key="4">
    <source>
        <dbReference type="ARBA" id="ARBA00022801"/>
    </source>
</evidence>
<dbReference type="Gene3D" id="3.30.420.10">
    <property type="entry name" value="Ribonuclease H-like superfamily/Ribonuclease H"/>
    <property type="match status" value="1"/>
</dbReference>
<feature type="compositionally biased region" description="Basic residues" evidence="10">
    <location>
        <begin position="798"/>
        <end position="825"/>
    </location>
</feature>
<dbReference type="PhylomeDB" id="E9GKT7"/>
<dbReference type="InterPro" id="IPR044876">
    <property type="entry name" value="HRDC_dom_sf"/>
</dbReference>
<dbReference type="InterPro" id="IPR002562">
    <property type="entry name" value="3'-5'_exonuclease_dom"/>
</dbReference>
<dbReference type="InParanoid" id="E9GKT7"/>